<dbReference type="AlphaFoldDB" id="A0A6A6CBX5"/>
<evidence type="ECO:0000256" key="2">
    <source>
        <dbReference type="SAM" id="Phobius"/>
    </source>
</evidence>
<evidence type="ECO:0000313" key="4">
    <source>
        <dbReference type="Proteomes" id="UP000799537"/>
    </source>
</evidence>
<keyword evidence="2" id="KW-0812">Transmembrane</keyword>
<feature type="region of interest" description="Disordered" evidence="1">
    <location>
        <begin position="21"/>
        <end position="42"/>
    </location>
</feature>
<keyword evidence="2" id="KW-1133">Transmembrane helix</keyword>
<feature type="transmembrane region" description="Helical" evidence="2">
    <location>
        <begin position="51"/>
        <end position="72"/>
    </location>
</feature>
<evidence type="ECO:0000256" key="1">
    <source>
        <dbReference type="SAM" id="MobiDB-lite"/>
    </source>
</evidence>
<feature type="transmembrane region" description="Helical" evidence="2">
    <location>
        <begin position="123"/>
        <end position="151"/>
    </location>
</feature>
<accession>A0A6A6CBX5</accession>
<evidence type="ECO:0000313" key="3">
    <source>
        <dbReference type="EMBL" id="KAF2164697.1"/>
    </source>
</evidence>
<gene>
    <name evidence="3" type="ORF">M409DRAFT_56507</name>
</gene>
<feature type="transmembrane region" description="Helical" evidence="2">
    <location>
        <begin position="171"/>
        <end position="186"/>
    </location>
</feature>
<dbReference type="RefSeq" id="XP_033665586.1">
    <property type="nucleotide sequence ID" value="XM_033813314.1"/>
</dbReference>
<proteinExistence type="predicted"/>
<organism evidence="3 4">
    <name type="scientific">Zasmidium cellare ATCC 36951</name>
    <dbReference type="NCBI Taxonomy" id="1080233"/>
    <lineage>
        <taxon>Eukaryota</taxon>
        <taxon>Fungi</taxon>
        <taxon>Dikarya</taxon>
        <taxon>Ascomycota</taxon>
        <taxon>Pezizomycotina</taxon>
        <taxon>Dothideomycetes</taxon>
        <taxon>Dothideomycetidae</taxon>
        <taxon>Mycosphaerellales</taxon>
        <taxon>Mycosphaerellaceae</taxon>
        <taxon>Zasmidium</taxon>
    </lineage>
</organism>
<dbReference type="EMBL" id="ML993603">
    <property type="protein sequence ID" value="KAF2164697.1"/>
    <property type="molecule type" value="Genomic_DNA"/>
</dbReference>
<keyword evidence="2" id="KW-0472">Membrane</keyword>
<sequence length="192" mass="20803">MALNIPVRFYRKVNIPVEPQGAPDVEAQQAGGGKPNGESDHAHQQPWADQVMWALTGLVFGIFLGAYLGLHFPRTSKAFVAMAPTCLLYGLSTYLIIKICEHQAPIVEQASGIAKRIQQLLPVIPYAVCLLAVPHGGAFLCGTAMAVAWVMCLDILPGPVKQGDCFKPFKTAFRIWAAMIVVLFVGKKASAW</sequence>
<protein>
    <submittedName>
        <fullName evidence="3">Uncharacterized protein</fullName>
    </submittedName>
</protein>
<feature type="transmembrane region" description="Helical" evidence="2">
    <location>
        <begin position="78"/>
        <end position="97"/>
    </location>
</feature>
<keyword evidence="4" id="KW-1185">Reference proteome</keyword>
<name>A0A6A6CBX5_ZASCE</name>
<dbReference type="GeneID" id="54566586"/>
<reference evidence="3" key="1">
    <citation type="journal article" date="2020" name="Stud. Mycol.">
        <title>101 Dothideomycetes genomes: a test case for predicting lifestyles and emergence of pathogens.</title>
        <authorList>
            <person name="Haridas S."/>
            <person name="Albert R."/>
            <person name="Binder M."/>
            <person name="Bloem J."/>
            <person name="Labutti K."/>
            <person name="Salamov A."/>
            <person name="Andreopoulos B."/>
            <person name="Baker S."/>
            <person name="Barry K."/>
            <person name="Bills G."/>
            <person name="Bluhm B."/>
            <person name="Cannon C."/>
            <person name="Castanera R."/>
            <person name="Culley D."/>
            <person name="Daum C."/>
            <person name="Ezra D."/>
            <person name="Gonzalez J."/>
            <person name="Henrissat B."/>
            <person name="Kuo A."/>
            <person name="Liang C."/>
            <person name="Lipzen A."/>
            <person name="Lutzoni F."/>
            <person name="Magnuson J."/>
            <person name="Mondo S."/>
            <person name="Nolan M."/>
            <person name="Ohm R."/>
            <person name="Pangilinan J."/>
            <person name="Park H.-J."/>
            <person name="Ramirez L."/>
            <person name="Alfaro M."/>
            <person name="Sun H."/>
            <person name="Tritt A."/>
            <person name="Yoshinaga Y."/>
            <person name="Zwiers L.-H."/>
            <person name="Turgeon B."/>
            <person name="Goodwin S."/>
            <person name="Spatafora J."/>
            <person name="Crous P."/>
            <person name="Grigoriev I."/>
        </authorList>
    </citation>
    <scope>NUCLEOTIDE SEQUENCE</scope>
    <source>
        <strain evidence="3">ATCC 36951</strain>
    </source>
</reference>
<dbReference type="Proteomes" id="UP000799537">
    <property type="component" value="Unassembled WGS sequence"/>
</dbReference>